<feature type="signal peptide" evidence="2">
    <location>
        <begin position="1"/>
        <end position="23"/>
    </location>
</feature>
<keyword evidence="4" id="KW-1185">Reference proteome</keyword>
<protein>
    <submittedName>
        <fullName evidence="3">Uncharacterized protein</fullName>
    </submittedName>
</protein>
<comment type="caution">
    <text evidence="3">The sequence shown here is derived from an EMBL/GenBank/DDBJ whole genome shotgun (WGS) entry which is preliminary data.</text>
</comment>
<gene>
    <name evidence="3" type="ORF">B0J15DRAFT_458437</name>
</gene>
<organism evidence="3 4">
    <name type="scientific">Fusarium solani</name>
    <name type="common">Filamentous fungus</name>
    <dbReference type="NCBI Taxonomy" id="169388"/>
    <lineage>
        <taxon>Eukaryota</taxon>
        <taxon>Fungi</taxon>
        <taxon>Dikarya</taxon>
        <taxon>Ascomycota</taxon>
        <taxon>Pezizomycotina</taxon>
        <taxon>Sordariomycetes</taxon>
        <taxon>Hypocreomycetidae</taxon>
        <taxon>Hypocreales</taxon>
        <taxon>Nectriaceae</taxon>
        <taxon>Fusarium</taxon>
        <taxon>Fusarium solani species complex</taxon>
    </lineage>
</organism>
<dbReference type="AlphaFoldDB" id="A0A9P9L3I7"/>
<sequence length="204" mass="21951">MPGGFASFLLLLACCSCPSVTQSRTLITGWTGLGWDGWDGLGWAPGARVYVGGMRTTAFDNREQVSVLDWARVNKAWPLAVPSKRRSMVLDLPRLWVLDAIHGWVQIKSLNGGEALSTGGGSTPIASQSWTDPLDAQESASPRQTPIPPSRWTACHQPNIPWLAALRTVGMSPSRIVSMPIQANFLSIDEQAPDEIILTTSGAA</sequence>
<evidence type="ECO:0000256" key="1">
    <source>
        <dbReference type="SAM" id="MobiDB-lite"/>
    </source>
</evidence>
<keyword evidence="2" id="KW-0732">Signal</keyword>
<name>A0A9P9L3I7_FUSSL</name>
<evidence type="ECO:0000256" key="2">
    <source>
        <dbReference type="SAM" id="SignalP"/>
    </source>
</evidence>
<evidence type="ECO:0000313" key="4">
    <source>
        <dbReference type="Proteomes" id="UP000736672"/>
    </source>
</evidence>
<feature type="chain" id="PRO_5040341192" evidence="2">
    <location>
        <begin position="24"/>
        <end position="204"/>
    </location>
</feature>
<feature type="region of interest" description="Disordered" evidence="1">
    <location>
        <begin position="118"/>
        <end position="151"/>
    </location>
</feature>
<evidence type="ECO:0000313" key="3">
    <source>
        <dbReference type="EMBL" id="KAH7273318.1"/>
    </source>
</evidence>
<accession>A0A9P9L3I7</accession>
<reference evidence="3" key="1">
    <citation type="journal article" date="2021" name="Nat. Commun.">
        <title>Genetic determinants of endophytism in the Arabidopsis root mycobiome.</title>
        <authorList>
            <person name="Mesny F."/>
            <person name="Miyauchi S."/>
            <person name="Thiergart T."/>
            <person name="Pickel B."/>
            <person name="Atanasova L."/>
            <person name="Karlsson M."/>
            <person name="Huettel B."/>
            <person name="Barry K.W."/>
            <person name="Haridas S."/>
            <person name="Chen C."/>
            <person name="Bauer D."/>
            <person name="Andreopoulos W."/>
            <person name="Pangilinan J."/>
            <person name="LaButti K."/>
            <person name="Riley R."/>
            <person name="Lipzen A."/>
            <person name="Clum A."/>
            <person name="Drula E."/>
            <person name="Henrissat B."/>
            <person name="Kohler A."/>
            <person name="Grigoriev I.V."/>
            <person name="Martin F.M."/>
            <person name="Hacquard S."/>
        </authorList>
    </citation>
    <scope>NUCLEOTIDE SEQUENCE</scope>
    <source>
        <strain evidence="3">FSSC 5 MPI-SDFR-AT-0091</strain>
    </source>
</reference>
<dbReference type="EMBL" id="JAGTJS010000002">
    <property type="protein sequence ID" value="KAH7273318.1"/>
    <property type="molecule type" value="Genomic_DNA"/>
</dbReference>
<proteinExistence type="predicted"/>
<dbReference type="Proteomes" id="UP000736672">
    <property type="component" value="Unassembled WGS sequence"/>
</dbReference>